<sequence length="401" mass="42467">MDSKAQTVRGGADDWLIQEFADLVVEHASRGAGASLPEKIADRIGAASAANLQDLKADIAKIAMASESHARLAKGLASSVAEQAAAILELKKLLQGPSVSESLDRDVDMLLERTDILINILNRQSGKIDQIGEAARFRGVAAPSLENKSIPHPRPATENVKAKGSLDTFLDQCTTALLCALLTGVLFVLPMYIWIRANITDQAAVPGRPPAQAEMAPPVKEKQADQLATPLPEVPSRDKPAPTIDKKSVDSLKPINKISLTKIMDAGVKLSACSSSSKAISFANCLSNIHSPKGVKSPIRTSAELSKALVRIKNDAPRREIVSGLLQLLANETSGSSPAIAVDGKSAEPAVKILRTHEAGCLRGADQISMPEKSDQALWQDYIELLLTQCVGDSASASTGQ</sequence>
<feature type="transmembrane region" description="Helical" evidence="2">
    <location>
        <begin position="175"/>
        <end position="195"/>
    </location>
</feature>
<evidence type="ECO:0000256" key="1">
    <source>
        <dbReference type="SAM" id="MobiDB-lite"/>
    </source>
</evidence>
<proteinExistence type="predicted"/>
<keyword evidence="2" id="KW-0812">Transmembrane</keyword>
<keyword evidence="2" id="KW-0472">Membrane</keyword>
<evidence type="ECO:0000313" key="4">
    <source>
        <dbReference type="EMBL" id="QCP10459.1"/>
    </source>
</evidence>
<keyword evidence="5" id="KW-1185">Reference proteome</keyword>
<dbReference type="AlphaFoldDB" id="A0A4P8HL02"/>
<dbReference type="RefSeq" id="WP_137313343.1">
    <property type="nucleotide sequence ID" value="NZ_CP040017.1"/>
</dbReference>
<feature type="compositionally biased region" description="Basic and acidic residues" evidence="1">
    <location>
        <begin position="235"/>
        <end position="248"/>
    </location>
</feature>
<evidence type="ECO:0000313" key="3">
    <source>
        <dbReference type="EMBL" id="MBB3221285.1"/>
    </source>
</evidence>
<protein>
    <submittedName>
        <fullName evidence="3">Uncharacterized protein</fullName>
    </submittedName>
</protein>
<evidence type="ECO:0000256" key="2">
    <source>
        <dbReference type="SAM" id="Phobius"/>
    </source>
</evidence>
<keyword evidence="2" id="KW-1133">Transmembrane helix</keyword>
<reference evidence="3 6" key="2">
    <citation type="submission" date="2020-08" db="EMBL/GenBank/DDBJ databases">
        <title>Genomic Encyclopedia of Type Strains, Phase III (KMG-III): the genomes of soil and plant-associated and newly described type strains.</title>
        <authorList>
            <person name="Whitman W."/>
        </authorList>
    </citation>
    <scope>NUCLEOTIDE SEQUENCE [LARGE SCALE GENOMIC DNA]</scope>
    <source>
        <strain evidence="3 6">CECT 7753</strain>
    </source>
</reference>
<dbReference type="EMBL" id="CP040017">
    <property type="protein sequence ID" value="QCP10459.1"/>
    <property type="molecule type" value="Genomic_DNA"/>
</dbReference>
<evidence type="ECO:0000313" key="6">
    <source>
        <dbReference type="Proteomes" id="UP000584325"/>
    </source>
</evidence>
<name>A0A4P8HL02_9BURK</name>
<dbReference type="Proteomes" id="UP000298763">
    <property type="component" value="Chromosome"/>
</dbReference>
<evidence type="ECO:0000313" key="5">
    <source>
        <dbReference type="Proteomes" id="UP000298763"/>
    </source>
</evidence>
<organism evidence="3 6">
    <name type="scientific">Pseudoduganella umbonata</name>
    <dbReference type="NCBI Taxonomy" id="864828"/>
    <lineage>
        <taxon>Bacteria</taxon>
        <taxon>Pseudomonadati</taxon>
        <taxon>Pseudomonadota</taxon>
        <taxon>Betaproteobacteria</taxon>
        <taxon>Burkholderiales</taxon>
        <taxon>Oxalobacteraceae</taxon>
        <taxon>Telluria group</taxon>
        <taxon>Pseudoduganella</taxon>
    </lineage>
</organism>
<accession>A0A4P8HL02</accession>
<dbReference type="Proteomes" id="UP000584325">
    <property type="component" value="Unassembled WGS sequence"/>
</dbReference>
<gene>
    <name evidence="4" type="ORF">FCL38_08475</name>
    <name evidence="3" type="ORF">FHS02_002092</name>
</gene>
<reference evidence="4 5" key="1">
    <citation type="submission" date="2019-05" db="EMBL/GenBank/DDBJ databases">
        <title>Draft Genome Sequences of Six Type Strains of the Genus Massilia.</title>
        <authorList>
            <person name="Miess H."/>
            <person name="Frediansyhah A."/>
            <person name="Gross H."/>
        </authorList>
    </citation>
    <scope>NUCLEOTIDE SEQUENCE [LARGE SCALE GENOMIC DNA]</scope>
    <source>
        <strain evidence="4 5">DSMZ 26121</strain>
    </source>
</reference>
<dbReference type="EMBL" id="JACHXS010000003">
    <property type="protein sequence ID" value="MBB3221285.1"/>
    <property type="molecule type" value="Genomic_DNA"/>
</dbReference>
<feature type="region of interest" description="Disordered" evidence="1">
    <location>
        <begin position="207"/>
        <end position="248"/>
    </location>
</feature>